<evidence type="ECO:0000259" key="10">
    <source>
        <dbReference type="Pfam" id="PF01529"/>
    </source>
</evidence>
<comment type="similarity">
    <text evidence="7">Belongs to the DHHC palmitoyltransferase family. PFA5 subfamily.</text>
</comment>
<evidence type="ECO:0000256" key="9">
    <source>
        <dbReference type="SAM" id="MobiDB-lite"/>
    </source>
</evidence>
<dbReference type="PANTHER" id="PTHR22883:SF23">
    <property type="entry name" value="PALMITOYLTRANSFERASE ZDHHC6"/>
    <property type="match status" value="1"/>
</dbReference>
<dbReference type="GO" id="GO:0016020">
    <property type="term" value="C:membrane"/>
    <property type="evidence" value="ECO:0007669"/>
    <property type="project" value="UniProtKB-SubCell"/>
</dbReference>
<keyword evidence="6 8" id="KW-0012">Acyltransferase</keyword>
<dbReference type="GO" id="GO:0019706">
    <property type="term" value="F:protein-cysteine S-palmitoyltransferase activity"/>
    <property type="evidence" value="ECO:0007669"/>
    <property type="project" value="UniProtKB-EC"/>
</dbReference>
<organism evidence="11 12">
    <name type="scientific">Tetrahymena thermophila (strain SB210)</name>
    <dbReference type="NCBI Taxonomy" id="312017"/>
    <lineage>
        <taxon>Eukaryota</taxon>
        <taxon>Sar</taxon>
        <taxon>Alveolata</taxon>
        <taxon>Ciliophora</taxon>
        <taxon>Intramacronucleata</taxon>
        <taxon>Oligohymenophorea</taxon>
        <taxon>Hymenostomatida</taxon>
        <taxon>Tetrahymenina</taxon>
        <taxon>Tetrahymenidae</taxon>
        <taxon>Tetrahymena</taxon>
    </lineage>
</organism>
<evidence type="ECO:0000313" key="12">
    <source>
        <dbReference type="Proteomes" id="UP000009168"/>
    </source>
</evidence>
<dbReference type="PANTHER" id="PTHR22883">
    <property type="entry name" value="ZINC FINGER DHHC DOMAIN CONTAINING PROTEIN"/>
    <property type="match status" value="1"/>
</dbReference>
<dbReference type="STRING" id="312017.Q23QA5"/>
<dbReference type="InterPro" id="IPR001594">
    <property type="entry name" value="Palmitoyltrfase_DHHC"/>
</dbReference>
<keyword evidence="12" id="KW-1185">Reference proteome</keyword>
<keyword evidence="4 8" id="KW-1133">Transmembrane helix</keyword>
<dbReference type="GO" id="GO:0005783">
    <property type="term" value="C:endoplasmic reticulum"/>
    <property type="evidence" value="ECO:0007669"/>
    <property type="project" value="TreeGrafter"/>
</dbReference>
<evidence type="ECO:0000313" key="11">
    <source>
        <dbReference type="EMBL" id="EAR98679.4"/>
    </source>
</evidence>
<evidence type="ECO:0000256" key="5">
    <source>
        <dbReference type="ARBA" id="ARBA00023136"/>
    </source>
</evidence>
<feature type="region of interest" description="Disordered" evidence="9">
    <location>
        <begin position="36"/>
        <end position="94"/>
    </location>
</feature>
<feature type="transmembrane region" description="Helical" evidence="8">
    <location>
        <begin position="159"/>
        <end position="181"/>
    </location>
</feature>
<name>Q23QA5_TETTS</name>
<dbReference type="PROSITE" id="PS50216">
    <property type="entry name" value="DHHC"/>
    <property type="match status" value="1"/>
</dbReference>
<protein>
    <recommendedName>
        <fullName evidence="8">Palmitoyltransferase</fullName>
        <ecNumber evidence="8">2.3.1.225</ecNumber>
    </recommendedName>
</protein>
<evidence type="ECO:0000256" key="8">
    <source>
        <dbReference type="RuleBase" id="RU079119"/>
    </source>
</evidence>
<dbReference type="RefSeq" id="XP_001018924.4">
    <property type="nucleotide sequence ID" value="XM_001018924.4"/>
</dbReference>
<dbReference type="OrthoDB" id="406084at2759"/>
<dbReference type="InParanoid" id="Q23QA5"/>
<dbReference type="GeneID" id="7836267"/>
<comment type="catalytic activity">
    <reaction evidence="8">
        <text>L-cysteinyl-[protein] + hexadecanoyl-CoA = S-hexadecanoyl-L-cysteinyl-[protein] + CoA</text>
        <dbReference type="Rhea" id="RHEA:36683"/>
        <dbReference type="Rhea" id="RHEA-COMP:10131"/>
        <dbReference type="Rhea" id="RHEA-COMP:11032"/>
        <dbReference type="ChEBI" id="CHEBI:29950"/>
        <dbReference type="ChEBI" id="CHEBI:57287"/>
        <dbReference type="ChEBI" id="CHEBI:57379"/>
        <dbReference type="ChEBI" id="CHEBI:74151"/>
        <dbReference type="EC" id="2.3.1.225"/>
    </reaction>
</comment>
<reference evidence="12" key="1">
    <citation type="journal article" date="2006" name="PLoS Biol.">
        <title>Macronuclear genome sequence of the ciliate Tetrahymena thermophila, a model eukaryote.</title>
        <authorList>
            <person name="Eisen J.A."/>
            <person name="Coyne R.S."/>
            <person name="Wu M."/>
            <person name="Wu D."/>
            <person name="Thiagarajan M."/>
            <person name="Wortman J.R."/>
            <person name="Badger J.H."/>
            <person name="Ren Q."/>
            <person name="Amedeo P."/>
            <person name="Jones K.M."/>
            <person name="Tallon L.J."/>
            <person name="Delcher A.L."/>
            <person name="Salzberg S.L."/>
            <person name="Silva J.C."/>
            <person name="Haas B.J."/>
            <person name="Majoros W.H."/>
            <person name="Farzad M."/>
            <person name="Carlton J.M."/>
            <person name="Smith R.K. Jr."/>
            <person name="Garg J."/>
            <person name="Pearlman R.E."/>
            <person name="Karrer K.M."/>
            <person name="Sun L."/>
            <person name="Manning G."/>
            <person name="Elde N.C."/>
            <person name="Turkewitz A.P."/>
            <person name="Asai D.J."/>
            <person name="Wilkes D.E."/>
            <person name="Wang Y."/>
            <person name="Cai H."/>
            <person name="Collins K."/>
            <person name="Stewart B.A."/>
            <person name="Lee S.R."/>
            <person name="Wilamowska K."/>
            <person name="Weinberg Z."/>
            <person name="Ruzzo W.L."/>
            <person name="Wloga D."/>
            <person name="Gaertig J."/>
            <person name="Frankel J."/>
            <person name="Tsao C.-C."/>
            <person name="Gorovsky M.A."/>
            <person name="Keeling P.J."/>
            <person name="Waller R.F."/>
            <person name="Patron N.J."/>
            <person name="Cherry J.M."/>
            <person name="Stover N.A."/>
            <person name="Krieger C.J."/>
            <person name="del Toro C."/>
            <person name="Ryder H.F."/>
            <person name="Williamson S.C."/>
            <person name="Barbeau R.A."/>
            <person name="Hamilton E.P."/>
            <person name="Orias E."/>
        </authorList>
    </citation>
    <scope>NUCLEOTIDE SEQUENCE [LARGE SCALE GENOMIC DNA]</scope>
    <source>
        <strain evidence="12">SB210</strain>
    </source>
</reference>
<feature type="transmembrane region" description="Helical" evidence="8">
    <location>
        <begin position="124"/>
        <end position="147"/>
    </location>
</feature>
<keyword evidence="5 8" id="KW-0472">Membrane</keyword>
<evidence type="ECO:0000256" key="3">
    <source>
        <dbReference type="ARBA" id="ARBA00022692"/>
    </source>
</evidence>
<sequence>MIHQQVHNEEDNFQNINNYQIGYDEENQNELNDEYPDTQQIQPQSNQAQKSLQGQQSARKSSASTNNTNQENNISINLNDNQNSTHTTQQQQAQNQFEISIGQKKYKRYMGHTIGFINIKGEPIFTLGPHFCIFLVTWCIMTGFSYFLVFKVSKNKGDFWYYLTMLVCGGQSLSYLLTALINPGIHTARCEGQSNKRLQNYCQKCDINQTKQEYHCPDCDVCIKDFDHHCPWTGKCIGGGNMMLFQAFISFTIFWFFYSLVMLLS</sequence>
<evidence type="ECO:0000256" key="2">
    <source>
        <dbReference type="ARBA" id="ARBA00022679"/>
    </source>
</evidence>
<dbReference type="HOGENOM" id="CLU_099652_0_0_1"/>
<dbReference type="eggNOG" id="KOG1314">
    <property type="taxonomic scope" value="Eukaryota"/>
</dbReference>
<keyword evidence="2 8" id="KW-0808">Transferase</keyword>
<dbReference type="EC" id="2.3.1.225" evidence="8"/>
<dbReference type="EMBL" id="GG662649">
    <property type="protein sequence ID" value="EAR98679.4"/>
    <property type="molecule type" value="Genomic_DNA"/>
</dbReference>
<evidence type="ECO:0000256" key="4">
    <source>
        <dbReference type="ARBA" id="ARBA00022989"/>
    </source>
</evidence>
<dbReference type="Proteomes" id="UP000009168">
    <property type="component" value="Unassembled WGS sequence"/>
</dbReference>
<dbReference type="GO" id="GO:0006612">
    <property type="term" value="P:protein targeting to membrane"/>
    <property type="evidence" value="ECO:0007669"/>
    <property type="project" value="TreeGrafter"/>
</dbReference>
<dbReference type="Pfam" id="PF01529">
    <property type="entry name" value="DHHC"/>
    <property type="match status" value="1"/>
</dbReference>
<accession>Q23QA5</accession>
<comment type="subcellular location">
    <subcellularLocation>
        <location evidence="1">Membrane</location>
        <topology evidence="1">Multi-pass membrane protein</topology>
    </subcellularLocation>
</comment>
<evidence type="ECO:0000256" key="7">
    <source>
        <dbReference type="ARBA" id="ARBA00038298"/>
    </source>
</evidence>
<feature type="compositionally biased region" description="Polar residues" evidence="9">
    <location>
        <begin position="37"/>
        <end position="60"/>
    </location>
</feature>
<feature type="transmembrane region" description="Helical" evidence="8">
    <location>
        <begin position="244"/>
        <end position="264"/>
    </location>
</feature>
<feature type="compositionally biased region" description="Low complexity" evidence="9">
    <location>
        <begin position="61"/>
        <end position="94"/>
    </location>
</feature>
<dbReference type="InterPro" id="IPR039859">
    <property type="entry name" value="PFA4/ZDH16/20/ERF2-like"/>
</dbReference>
<dbReference type="GO" id="GO:0005794">
    <property type="term" value="C:Golgi apparatus"/>
    <property type="evidence" value="ECO:0007669"/>
    <property type="project" value="TreeGrafter"/>
</dbReference>
<proteinExistence type="inferred from homology"/>
<dbReference type="AlphaFoldDB" id="Q23QA5"/>
<feature type="domain" description="Palmitoyltransferase DHHC" evidence="10">
    <location>
        <begin position="199"/>
        <end position="264"/>
    </location>
</feature>
<gene>
    <name evidence="11" type="ORF">TTHERM_00581830</name>
</gene>
<evidence type="ECO:0000256" key="1">
    <source>
        <dbReference type="ARBA" id="ARBA00004141"/>
    </source>
</evidence>
<dbReference type="KEGG" id="tet:TTHERM_00581830"/>
<keyword evidence="3 8" id="KW-0812">Transmembrane</keyword>
<comment type="domain">
    <text evidence="8">The DHHC domain is required for palmitoyltransferase activity.</text>
</comment>
<evidence type="ECO:0000256" key="6">
    <source>
        <dbReference type="ARBA" id="ARBA00023315"/>
    </source>
</evidence>